<keyword evidence="1" id="KW-0732">Signal</keyword>
<feature type="domain" description="Phosphodiester glycosidase" evidence="3">
    <location>
        <begin position="382"/>
        <end position="542"/>
    </location>
</feature>
<feature type="chain" id="PRO_5047434129" evidence="1">
    <location>
        <begin position="27"/>
        <end position="549"/>
    </location>
</feature>
<feature type="domain" description="SPOR" evidence="2">
    <location>
        <begin position="142"/>
        <end position="187"/>
    </location>
</feature>
<dbReference type="PANTHER" id="PTHR40446">
    <property type="entry name" value="N-ACETYLGLUCOSAMINE-1-PHOSPHODIESTER ALPHA-N-ACETYLGLUCOSAMINIDASE"/>
    <property type="match status" value="1"/>
</dbReference>
<organism evidence="4 5">
    <name type="scientific">Kitasatospora cystarginea</name>
    <dbReference type="NCBI Taxonomy" id="58350"/>
    <lineage>
        <taxon>Bacteria</taxon>
        <taxon>Bacillati</taxon>
        <taxon>Actinomycetota</taxon>
        <taxon>Actinomycetes</taxon>
        <taxon>Kitasatosporales</taxon>
        <taxon>Streptomycetaceae</taxon>
        <taxon>Kitasatospora</taxon>
    </lineage>
</organism>
<accession>A0ABN3DQA3</accession>
<comment type="caution">
    <text evidence="4">The sequence shown here is derived from an EMBL/GenBank/DDBJ whole genome shotgun (WGS) entry which is preliminary data.</text>
</comment>
<dbReference type="InterPro" id="IPR036680">
    <property type="entry name" value="SPOR-like_sf"/>
</dbReference>
<feature type="signal peptide" evidence="1">
    <location>
        <begin position="1"/>
        <end position="26"/>
    </location>
</feature>
<dbReference type="Pfam" id="PF09992">
    <property type="entry name" value="NAGPA"/>
    <property type="match status" value="1"/>
</dbReference>
<evidence type="ECO:0000259" key="3">
    <source>
        <dbReference type="Pfam" id="PF09992"/>
    </source>
</evidence>
<dbReference type="InterPro" id="IPR018711">
    <property type="entry name" value="NAGPA"/>
</dbReference>
<keyword evidence="5" id="KW-1185">Reference proteome</keyword>
<dbReference type="Pfam" id="PF05036">
    <property type="entry name" value="SPOR"/>
    <property type="match status" value="1"/>
</dbReference>
<evidence type="ECO:0000313" key="4">
    <source>
        <dbReference type="EMBL" id="GAA2238583.1"/>
    </source>
</evidence>
<dbReference type="InterPro" id="IPR007730">
    <property type="entry name" value="SPOR-like_dom"/>
</dbReference>
<dbReference type="PANTHER" id="PTHR40446:SF2">
    <property type="entry name" value="N-ACETYLGLUCOSAMINE-1-PHOSPHODIESTER ALPHA-N-ACETYLGLUCOSAMINIDASE"/>
    <property type="match status" value="1"/>
</dbReference>
<gene>
    <name evidence="4" type="ORF">GCM10010430_19550</name>
</gene>
<keyword evidence="4" id="KW-0326">Glycosidase</keyword>
<dbReference type="GO" id="GO:0016798">
    <property type="term" value="F:hydrolase activity, acting on glycosyl bonds"/>
    <property type="evidence" value="ECO:0007669"/>
    <property type="project" value="UniProtKB-KW"/>
</dbReference>
<keyword evidence="4" id="KW-0378">Hydrolase</keyword>
<proteinExistence type="predicted"/>
<dbReference type="Proteomes" id="UP001500305">
    <property type="component" value="Unassembled WGS sequence"/>
</dbReference>
<reference evidence="4 5" key="1">
    <citation type="journal article" date="2019" name="Int. J. Syst. Evol. Microbiol.">
        <title>The Global Catalogue of Microorganisms (GCM) 10K type strain sequencing project: providing services to taxonomists for standard genome sequencing and annotation.</title>
        <authorList>
            <consortium name="The Broad Institute Genomics Platform"/>
            <consortium name="The Broad Institute Genome Sequencing Center for Infectious Disease"/>
            <person name="Wu L."/>
            <person name="Ma J."/>
        </authorList>
    </citation>
    <scope>NUCLEOTIDE SEQUENCE [LARGE SCALE GENOMIC DNA]</scope>
    <source>
        <strain evidence="4 5">JCM 7356</strain>
    </source>
</reference>
<dbReference type="Gene3D" id="3.30.70.1070">
    <property type="entry name" value="Sporulation related repeat"/>
    <property type="match status" value="1"/>
</dbReference>
<evidence type="ECO:0000313" key="5">
    <source>
        <dbReference type="Proteomes" id="UP001500305"/>
    </source>
</evidence>
<dbReference type="SUPFAM" id="SSF110997">
    <property type="entry name" value="Sporulation related repeat"/>
    <property type="match status" value="1"/>
</dbReference>
<evidence type="ECO:0000259" key="2">
    <source>
        <dbReference type="Pfam" id="PF05036"/>
    </source>
</evidence>
<sequence>MAVRTRPRAAALAGLLVAVAPFTMGAAQPGPAVDTGRADLAASLPLGSKDLPETRSTQRLAAGVALTTIVRGRVAPGDHWTVDVAIPAGELPPSPDPDAPSSVLGTRDAATAVAARLTAAGYRPSVVEERNPAYADLPAGTQGFTVQVGRFPDPAGANALVKKLKPLGFKGVGTFSGGERTQTDGPWVLHELVIDPHRFTGRIEEFHGDSQTGRRTTSELAALGGALAAVNGGYFVMDPAAGAPGQPIGAVVEHGRLLHEATGGRIAAILRDGGRRVEFTGLRTTLLLRLRGGTHTVAGLNRSPGLIPNCGQPGDRPSPAPLMDVTCTKPDETVVLTPEYGSAPPAGPGAQAVLDPAGTVVSVGPRDGRPVPAGDTVVQSIGTEADWLTGNLPVGSRVSLEGTVTDGQGHEVRFGPDDSVIAGGPKLLTGGTPDIRPVADGLVHPGDPSYFYGWGVRRNPRTAIGTDRAGRIILFQADGRRPGYSQGLSLDEEAGVLRAFGATDAMNLDGGGSSAMYTARTGLVGRPSDPTGERPVGNALLVLPSAARR</sequence>
<name>A0ABN3DQA3_9ACTN</name>
<dbReference type="RefSeq" id="WP_344635864.1">
    <property type="nucleotide sequence ID" value="NZ_BAAATR010000006.1"/>
</dbReference>
<protein>
    <submittedName>
        <fullName evidence="4">Phosphodiester glycosidase family protein</fullName>
    </submittedName>
</protein>
<dbReference type="EMBL" id="BAAATR010000006">
    <property type="protein sequence ID" value="GAA2238583.1"/>
    <property type="molecule type" value="Genomic_DNA"/>
</dbReference>
<evidence type="ECO:0000256" key="1">
    <source>
        <dbReference type="SAM" id="SignalP"/>
    </source>
</evidence>